<gene>
    <name evidence="8" type="ORF">J2Z83_001511</name>
</gene>
<protein>
    <submittedName>
        <fullName evidence="8">Phage shock protein C</fullName>
    </submittedName>
</protein>
<comment type="caution">
    <text evidence="8">The sequence shown here is derived from an EMBL/GenBank/DDBJ whole genome shotgun (WGS) entry which is preliminary data.</text>
</comment>
<dbReference type="PANTHER" id="PTHR33885:SF3">
    <property type="entry name" value="PHAGE SHOCK PROTEIN C"/>
    <property type="match status" value="1"/>
</dbReference>
<evidence type="ECO:0000259" key="7">
    <source>
        <dbReference type="Pfam" id="PF04024"/>
    </source>
</evidence>
<evidence type="ECO:0000256" key="5">
    <source>
        <dbReference type="ARBA" id="ARBA00023136"/>
    </source>
</evidence>
<keyword evidence="5 6" id="KW-0472">Membrane</keyword>
<sequence length="64" mass="7425">MKKLYRSNTNRMVAGILGGLAEYFNIDATIMRLAFVILLFMSIFTFALIYLVAIFIIPNEREIY</sequence>
<evidence type="ECO:0000256" key="1">
    <source>
        <dbReference type="ARBA" id="ARBA00004162"/>
    </source>
</evidence>
<evidence type="ECO:0000256" key="2">
    <source>
        <dbReference type="ARBA" id="ARBA00022475"/>
    </source>
</evidence>
<organism evidence="8 9">
    <name type="scientific">Virgibacillus natechei</name>
    <dbReference type="NCBI Taxonomy" id="1216297"/>
    <lineage>
        <taxon>Bacteria</taxon>
        <taxon>Bacillati</taxon>
        <taxon>Bacillota</taxon>
        <taxon>Bacilli</taxon>
        <taxon>Bacillales</taxon>
        <taxon>Bacillaceae</taxon>
        <taxon>Virgibacillus</taxon>
    </lineage>
</organism>
<dbReference type="Pfam" id="PF04024">
    <property type="entry name" value="PspC"/>
    <property type="match status" value="1"/>
</dbReference>
<name>A0ABS4IEP1_9BACI</name>
<dbReference type="EMBL" id="JAGGKX010000006">
    <property type="protein sequence ID" value="MBP1969407.1"/>
    <property type="molecule type" value="Genomic_DNA"/>
</dbReference>
<dbReference type="RefSeq" id="WP_209462605.1">
    <property type="nucleotide sequence ID" value="NZ_CP110224.1"/>
</dbReference>
<evidence type="ECO:0000313" key="9">
    <source>
        <dbReference type="Proteomes" id="UP001519345"/>
    </source>
</evidence>
<keyword evidence="2" id="KW-1003">Cell membrane</keyword>
<keyword evidence="4 6" id="KW-1133">Transmembrane helix</keyword>
<dbReference type="InterPro" id="IPR052027">
    <property type="entry name" value="PspC"/>
</dbReference>
<dbReference type="InterPro" id="IPR007168">
    <property type="entry name" value="Phageshock_PspC_N"/>
</dbReference>
<dbReference type="PANTHER" id="PTHR33885">
    <property type="entry name" value="PHAGE SHOCK PROTEIN C"/>
    <property type="match status" value="1"/>
</dbReference>
<reference evidence="8 9" key="1">
    <citation type="submission" date="2021-03" db="EMBL/GenBank/DDBJ databases">
        <title>Genomic Encyclopedia of Type Strains, Phase IV (KMG-IV): sequencing the most valuable type-strain genomes for metagenomic binning, comparative biology and taxonomic classification.</title>
        <authorList>
            <person name="Goeker M."/>
        </authorList>
    </citation>
    <scope>NUCLEOTIDE SEQUENCE [LARGE SCALE GENOMIC DNA]</scope>
    <source>
        <strain evidence="8 9">DSM 25609</strain>
    </source>
</reference>
<keyword evidence="9" id="KW-1185">Reference proteome</keyword>
<evidence type="ECO:0000256" key="3">
    <source>
        <dbReference type="ARBA" id="ARBA00022692"/>
    </source>
</evidence>
<proteinExistence type="predicted"/>
<feature type="transmembrane region" description="Helical" evidence="6">
    <location>
        <begin position="33"/>
        <end position="57"/>
    </location>
</feature>
<accession>A0ABS4IEP1</accession>
<evidence type="ECO:0000313" key="8">
    <source>
        <dbReference type="EMBL" id="MBP1969407.1"/>
    </source>
</evidence>
<evidence type="ECO:0000256" key="6">
    <source>
        <dbReference type="SAM" id="Phobius"/>
    </source>
</evidence>
<feature type="domain" description="Phage shock protein PspC N-terminal" evidence="7">
    <location>
        <begin position="2"/>
        <end position="60"/>
    </location>
</feature>
<evidence type="ECO:0000256" key="4">
    <source>
        <dbReference type="ARBA" id="ARBA00022989"/>
    </source>
</evidence>
<keyword evidence="3 6" id="KW-0812">Transmembrane</keyword>
<dbReference type="Proteomes" id="UP001519345">
    <property type="component" value="Unassembled WGS sequence"/>
</dbReference>
<comment type="subcellular location">
    <subcellularLocation>
        <location evidence="1">Cell membrane</location>
        <topology evidence="1">Single-pass membrane protein</topology>
    </subcellularLocation>
</comment>